<evidence type="ECO:0000313" key="1">
    <source>
        <dbReference type="EMBL" id="KAJ9050035.1"/>
    </source>
</evidence>
<gene>
    <name evidence="1" type="ORF">DSO57_1018317</name>
</gene>
<accession>A0ACC2RJ78</accession>
<dbReference type="Proteomes" id="UP001165960">
    <property type="component" value="Unassembled WGS sequence"/>
</dbReference>
<sequence>MIKNKLVRGAPRRRKISAHTVSQIAKPTKDRKFTLKDCGVLTKNITSWRQRQRFAPYATPVKDNCIQ</sequence>
<dbReference type="EMBL" id="QTSX02007179">
    <property type="protein sequence ID" value="KAJ9050035.1"/>
    <property type="molecule type" value="Genomic_DNA"/>
</dbReference>
<evidence type="ECO:0000313" key="2">
    <source>
        <dbReference type="Proteomes" id="UP001165960"/>
    </source>
</evidence>
<name>A0ACC2RJ78_9FUNG</name>
<keyword evidence="2" id="KW-1185">Reference proteome</keyword>
<reference evidence="1" key="1">
    <citation type="submission" date="2022-04" db="EMBL/GenBank/DDBJ databases">
        <title>Genome of the entomopathogenic fungus Entomophthora muscae.</title>
        <authorList>
            <person name="Elya C."/>
            <person name="Lovett B.R."/>
            <person name="Lee E."/>
            <person name="Macias A.M."/>
            <person name="Hajek A.E."/>
            <person name="De Bivort B.L."/>
            <person name="Kasson M.T."/>
            <person name="De Fine Licht H.H."/>
            <person name="Stajich J.E."/>
        </authorList>
    </citation>
    <scope>NUCLEOTIDE SEQUENCE</scope>
    <source>
        <strain evidence="1">Berkeley</strain>
    </source>
</reference>
<proteinExistence type="predicted"/>
<organism evidence="1 2">
    <name type="scientific">Entomophthora muscae</name>
    <dbReference type="NCBI Taxonomy" id="34485"/>
    <lineage>
        <taxon>Eukaryota</taxon>
        <taxon>Fungi</taxon>
        <taxon>Fungi incertae sedis</taxon>
        <taxon>Zoopagomycota</taxon>
        <taxon>Entomophthoromycotina</taxon>
        <taxon>Entomophthoromycetes</taxon>
        <taxon>Entomophthorales</taxon>
        <taxon>Entomophthoraceae</taxon>
        <taxon>Entomophthora</taxon>
    </lineage>
</organism>
<comment type="caution">
    <text evidence="1">The sequence shown here is derived from an EMBL/GenBank/DDBJ whole genome shotgun (WGS) entry which is preliminary data.</text>
</comment>
<protein>
    <submittedName>
        <fullName evidence="1">Uncharacterized protein</fullName>
    </submittedName>
</protein>